<dbReference type="AlphaFoldDB" id="A0A4V5NK71"/>
<feature type="region of interest" description="Disordered" evidence="1">
    <location>
        <begin position="199"/>
        <end position="221"/>
    </location>
</feature>
<organism evidence="4 5">
    <name type="scientific">Friedmanniomyces simplex</name>
    <dbReference type="NCBI Taxonomy" id="329884"/>
    <lineage>
        <taxon>Eukaryota</taxon>
        <taxon>Fungi</taxon>
        <taxon>Dikarya</taxon>
        <taxon>Ascomycota</taxon>
        <taxon>Pezizomycotina</taxon>
        <taxon>Dothideomycetes</taxon>
        <taxon>Dothideomycetidae</taxon>
        <taxon>Mycosphaerellales</taxon>
        <taxon>Teratosphaeriaceae</taxon>
        <taxon>Friedmanniomyces</taxon>
    </lineage>
</organism>
<evidence type="ECO:0000256" key="2">
    <source>
        <dbReference type="SAM" id="Phobius"/>
    </source>
</evidence>
<gene>
    <name evidence="4" type="ORF">B0A55_02691</name>
</gene>
<sequence>MHWRRLAFTLFLFRLSTAHLITSPASLPRLTPTGYPSIGAGHDELYGRLPGHQLFKRASIPCDGNSFWCPTGTCFTAVEAPYSGLIGCCNAASYAPRTECVPYSPGVTSPCDVNTGGCTYCSDSETPACLTMTNVVDGQWILYCAAYPSTETVSYTPSGSDAESLGAGGSTTAAVTSSFGQASFSPVPGMQVRPSTIISTEQPDSSTGSVTITTGASSSGAPVPGTTYISACVSNVCGSASVQPASLISSLPNSPSSTVTVSAVSGSQASQPSGTSGGLVAGVVVGAVAACALLIAGLLATKRHWLACFGRAQESDGGGSRSEKLSTDADTPPGTGKAGDAVDSTGTATFHSPNHIPRHAELDGRTGSVSAERSVDAVDVRGLGIAGISQRRYAPTNPDPTSAIDEGNCPTDTAPPAGLSEAPGDRQLPASPAVSSLALPPDTPSISNNTPGSPSAVSPNAPSYKHTSVPYTPSAYAYEPPSSIPRTVPAAPPSMPQDYSLVSLGSSANIYRGLSQRGGAPWAYLSPEEAVRGGWRNGEDVDGG</sequence>
<dbReference type="STRING" id="329884.A0A4V5NK71"/>
<accession>A0A4V5NK71</accession>
<proteinExistence type="predicted"/>
<feature type="region of interest" description="Disordered" evidence="1">
    <location>
        <begin position="312"/>
        <end position="373"/>
    </location>
</feature>
<keyword evidence="5" id="KW-1185">Reference proteome</keyword>
<evidence type="ECO:0000256" key="3">
    <source>
        <dbReference type="SAM" id="SignalP"/>
    </source>
</evidence>
<dbReference type="EMBL" id="NAJQ01000064">
    <property type="protein sequence ID" value="TKA80759.1"/>
    <property type="molecule type" value="Genomic_DNA"/>
</dbReference>
<protein>
    <submittedName>
        <fullName evidence="4">Uncharacterized protein</fullName>
    </submittedName>
</protein>
<feature type="chain" id="PRO_5020294305" evidence="3">
    <location>
        <begin position="19"/>
        <end position="544"/>
    </location>
</feature>
<feature type="transmembrane region" description="Helical" evidence="2">
    <location>
        <begin position="279"/>
        <end position="301"/>
    </location>
</feature>
<name>A0A4V5NK71_9PEZI</name>
<reference evidence="4 5" key="1">
    <citation type="submission" date="2017-03" db="EMBL/GenBank/DDBJ databases">
        <title>Genomes of endolithic fungi from Antarctica.</title>
        <authorList>
            <person name="Coleine C."/>
            <person name="Masonjones S."/>
            <person name="Stajich J.E."/>
        </authorList>
    </citation>
    <scope>NUCLEOTIDE SEQUENCE [LARGE SCALE GENOMIC DNA]</scope>
    <source>
        <strain evidence="4 5">CCFEE 5184</strain>
    </source>
</reference>
<dbReference type="Proteomes" id="UP000309340">
    <property type="component" value="Unassembled WGS sequence"/>
</dbReference>
<feature type="region of interest" description="Disordered" evidence="1">
    <location>
        <begin position="391"/>
        <end position="464"/>
    </location>
</feature>
<keyword evidence="2" id="KW-1133">Transmembrane helix</keyword>
<keyword evidence="3" id="KW-0732">Signal</keyword>
<keyword evidence="2" id="KW-0472">Membrane</keyword>
<dbReference type="OrthoDB" id="3932162at2759"/>
<evidence type="ECO:0000256" key="1">
    <source>
        <dbReference type="SAM" id="MobiDB-lite"/>
    </source>
</evidence>
<feature type="compositionally biased region" description="Polar residues" evidence="1">
    <location>
        <begin position="444"/>
        <end position="464"/>
    </location>
</feature>
<keyword evidence="2" id="KW-0812">Transmembrane</keyword>
<feature type="compositionally biased region" description="Polar residues" evidence="1">
    <location>
        <begin position="199"/>
        <end position="220"/>
    </location>
</feature>
<evidence type="ECO:0000313" key="4">
    <source>
        <dbReference type="EMBL" id="TKA80759.1"/>
    </source>
</evidence>
<feature type="signal peptide" evidence="3">
    <location>
        <begin position="1"/>
        <end position="18"/>
    </location>
</feature>
<comment type="caution">
    <text evidence="4">The sequence shown here is derived from an EMBL/GenBank/DDBJ whole genome shotgun (WGS) entry which is preliminary data.</text>
</comment>
<evidence type="ECO:0000313" key="5">
    <source>
        <dbReference type="Proteomes" id="UP000309340"/>
    </source>
</evidence>